<keyword evidence="1" id="KW-1015">Disulfide bond</keyword>
<dbReference type="PROSITE" id="PS50015">
    <property type="entry name" value="SAP_B"/>
    <property type="match status" value="1"/>
</dbReference>
<keyword evidence="4" id="KW-1185">Reference proteome</keyword>
<accession>A0A2T7PFX1</accession>
<name>A0A2T7PFX1_POMCA</name>
<dbReference type="AlphaFoldDB" id="A0A2T7PFX1"/>
<dbReference type="EMBL" id="PZQS01000004">
    <property type="protein sequence ID" value="PVD32299.1"/>
    <property type="molecule type" value="Genomic_DNA"/>
</dbReference>
<dbReference type="Proteomes" id="UP000245119">
    <property type="component" value="Linkage Group LG4"/>
</dbReference>
<dbReference type="InterPro" id="IPR008139">
    <property type="entry name" value="SaposinB_dom"/>
</dbReference>
<feature type="domain" description="Saposin B-type" evidence="2">
    <location>
        <begin position="53"/>
        <end position="141"/>
    </location>
</feature>
<proteinExistence type="predicted"/>
<evidence type="ECO:0000313" key="3">
    <source>
        <dbReference type="EMBL" id="PVD32299.1"/>
    </source>
</evidence>
<protein>
    <recommendedName>
        <fullName evidence="2">Saposin B-type domain-containing protein</fullName>
    </recommendedName>
</protein>
<dbReference type="OrthoDB" id="17754at2759"/>
<reference evidence="3 4" key="1">
    <citation type="submission" date="2018-04" db="EMBL/GenBank/DDBJ databases">
        <title>The genome of golden apple snail Pomacea canaliculata provides insight into stress tolerance and invasive adaptation.</title>
        <authorList>
            <person name="Liu C."/>
            <person name="Liu B."/>
            <person name="Ren Y."/>
            <person name="Zhang Y."/>
            <person name="Wang H."/>
            <person name="Li S."/>
            <person name="Jiang F."/>
            <person name="Yin L."/>
            <person name="Zhang G."/>
            <person name="Qian W."/>
            <person name="Fan W."/>
        </authorList>
    </citation>
    <scope>NUCLEOTIDE SEQUENCE [LARGE SCALE GENOMIC DNA]</scope>
    <source>
        <strain evidence="3">SZHN2017</strain>
        <tissue evidence="3">Muscle</tissue>
    </source>
</reference>
<gene>
    <name evidence="3" type="ORF">C0Q70_07732</name>
</gene>
<sequence length="268" mass="29126">MARDTASEMDMARSPKKRLAVLVVALLSVHAAVPRKNFISRSFPDQAEVNHLGLDLCPTCVDFTDQTIDIILNIILNAGVVGTCADLCQLVEQKTGSEVIGAVCDILCDVAGIEEFVNLIQKADLDPIYFCELIRQCPIFDQGDAKIKDLSVSPQVGPQGHKTITFTIDSQNGTGTGELILFIETVDGIPVETGLLLEAQKPSAFPSPQSFALKAKPDPNCDPTQDFCEMWLPGNYTLIVDVCNGECGSKHPHSQVYDRKTANFTITE</sequence>
<evidence type="ECO:0000259" key="2">
    <source>
        <dbReference type="PROSITE" id="PS50015"/>
    </source>
</evidence>
<evidence type="ECO:0000313" key="4">
    <source>
        <dbReference type="Proteomes" id="UP000245119"/>
    </source>
</evidence>
<organism evidence="3 4">
    <name type="scientific">Pomacea canaliculata</name>
    <name type="common">Golden apple snail</name>
    <dbReference type="NCBI Taxonomy" id="400727"/>
    <lineage>
        <taxon>Eukaryota</taxon>
        <taxon>Metazoa</taxon>
        <taxon>Spiralia</taxon>
        <taxon>Lophotrochozoa</taxon>
        <taxon>Mollusca</taxon>
        <taxon>Gastropoda</taxon>
        <taxon>Caenogastropoda</taxon>
        <taxon>Architaenioglossa</taxon>
        <taxon>Ampullarioidea</taxon>
        <taxon>Ampullariidae</taxon>
        <taxon>Pomacea</taxon>
    </lineage>
</organism>
<comment type="caution">
    <text evidence="3">The sequence shown here is derived from an EMBL/GenBank/DDBJ whole genome shotgun (WGS) entry which is preliminary data.</text>
</comment>
<evidence type="ECO:0000256" key="1">
    <source>
        <dbReference type="ARBA" id="ARBA00023157"/>
    </source>
</evidence>